<gene>
    <name evidence="2" type="ORF">NTE_00728</name>
</gene>
<evidence type="ECO:0000256" key="1">
    <source>
        <dbReference type="SAM" id="Phobius"/>
    </source>
</evidence>
<keyword evidence="1" id="KW-0472">Membrane</keyword>
<proteinExistence type="predicted"/>
<name>A0A075MMX7_9ARCH</name>
<accession>A0A075MMX7</accession>
<feature type="transmembrane region" description="Helical" evidence="1">
    <location>
        <begin position="117"/>
        <end position="142"/>
    </location>
</feature>
<feature type="transmembrane region" description="Helical" evidence="1">
    <location>
        <begin position="87"/>
        <end position="105"/>
    </location>
</feature>
<keyword evidence="3" id="KW-1185">Reference proteome</keyword>
<reference evidence="2 3" key="1">
    <citation type="journal article" date="2014" name="PLoS ONE">
        <title>Genome Sequence of Candidatus Nitrososphaera evergladensis from Group I.1b Enriched from Everglades Soil Reveals Novel Genomic Features of the Ammonia-Oxidizing Archaea.</title>
        <authorList>
            <person name="Zhalnina K.V."/>
            <person name="Dias R."/>
            <person name="Leonard M.T."/>
            <person name="Dorr de Quadros P."/>
            <person name="Camargo F.A."/>
            <person name="Drew J.C."/>
            <person name="Farmerie W.G."/>
            <person name="Daroub S.H."/>
            <person name="Triplett E.W."/>
        </authorList>
    </citation>
    <scope>NUCLEOTIDE SEQUENCE [LARGE SCALE GENOMIC DNA]</scope>
    <source>
        <strain evidence="2 3">SR1</strain>
    </source>
</reference>
<feature type="transmembrane region" description="Helical" evidence="1">
    <location>
        <begin position="54"/>
        <end position="75"/>
    </location>
</feature>
<dbReference type="HOGENOM" id="CLU_147147_0_0_2"/>
<dbReference type="AlphaFoldDB" id="A0A075MMX7"/>
<keyword evidence="1" id="KW-0812">Transmembrane</keyword>
<evidence type="ECO:0000313" key="2">
    <source>
        <dbReference type="EMBL" id="AIF82806.1"/>
    </source>
</evidence>
<dbReference type="KEGG" id="nev:NTE_00728"/>
<organism evidence="2 3">
    <name type="scientific">Candidatus Nitrososphaera evergladensis SR1</name>
    <dbReference type="NCBI Taxonomy" id="1459636"/>
    <lineage>
        <taxon>Archaea</taxon>
        <taxon>Nitrososphaerota</taxon>
        <taxon>Nitrososphaeria</taxon>
        <taxon>Nitrososphaerales</taxon>
        <taxon>Nitrososphaeraceae</taxon>
        <taxon>Nitrososphaera</taxon>
    </lineage>
</organism>
<evidence type="ECO:0000313" key="3">
    <source>
        <dbReference type="Proteomes" id="UP000028194"/>
    </source>
</evidence>
<protein>
    <recommendedName>
        <fullName evidence="4">Yip1 domain-containing protein</fullName>
    </recommendedName>
</protein>
<sequence>MNDILLLDPLFLQVNGNFVIAALALIFGLLILWILVSIPVWIAAKIVTAGRARFTRAMLVTAAGPITYAIVFFLSSAILEMTLGEKIFITTIAFILAFIAWIGVFKLGFDTGWLRALGIAILATIVFAVIGTIITIGLQALVPETPPITPFPTF</sequence>
<evidence type="ECO:0008006" key="4">
    <source>
        <dbReference type="Google" id="ProtNLM"/>
    </source>
</evidence>
<feature type="transmembrane region" description="Helical" evidence="1">
    <location>
        <begin position="20"/>
        <end position="42"/>
    </location>
</feature>
<dbReference type="Proteomes" id="UP000028194">
    <property type="component" value="Chromosome"/>
</dbReference>
<dbReference type="EMBL" id="CP007174">
    <property type="protein sequence ID" value="AIF82806.1"/>
    <property type="molecule type" value="Genomic_DNA"/>
</dbReference>
<keyword evidence="1" id="KW-1133">Transmembrane helix</keyword>
<dbReference type="eggNOG" id="arCOG03769">
    <property type="taxonomic scope" value="Archaea"/>
</dbReference>